<comment type="subcellular location">
    <subcellularLocation>
        <location evidence="1">Cell membrane</location>
        <topology evidence="1">Multi-pass membrane protein</topology>
    </subcellularLocation>
</comment>
<gene>
    <name evidence="10" type="ORF">EXIGLDRAFT_830641</name>
</gene>
<dbReference type="InParanoid" id="A0A165NAW1"/>
<dbReference type="Gene3D" id="1.20.58.340">
    <property type="entry name" value="Magnesium transport protein CorA, transmembrane region"/>
    <property type="match status" value="2"/>
</dbReference>
<dbReference type="Gene3D" id="3.30.460.20">
    <property type="entry name" value="CorA soluble domain-like"/>
    <property type="match status" value="1"/>
</dbReference>
<evidence type="ECO:0000256" key="4">
    <source>
        <dbReference type="ARBA" id="ARBA00022475"/>
    </source>
</evidence>
<dbReference type="InterPro" id="IPR045863">
    <property type="entry name" value="CorA_TM1_TM2"/>
</dbReference>
<dbReference type="GO" id="GO:0005886">
    <property type="term" value="C:plasma membrane"/>
    <property type="evidence" value="ECO:0007669"/>
    <property type="project" value="UniProtKB-SubCell"/>
</dbReference>
<dbReference type="GO" id="GO:0000287">
    <property type="term" value="F:magnesium ion binding"/>
    <property type="evidence" value="ECO:0007669"/>
    <property type="project" value="TreeGrafter"/>
</dbReference>
<dbReference type="AlphaFoldDB" id="A0A165NAW1"/>
<evidence type="ECO:0008006" key="12">
    <source>
        <dbReference type="Google" id="ProtNLM"/>
    </source>
</evidence>
<organism evidence="10 11">
    <name type="scientific">Exidia glandulosa HHB12029</name>
    <dbReference type="NCBI Taxonomy" id="1314781"/>
    <lineage>
        <taxon>Eukaryota</taxon>
        <taxon>Fungi</taxon>
        <taxon>Dikarya</taxon>
        <taxon>Basidiomycota</taxon>
        <taxon>Agaricomycotina</taxon>
        <taxon>Agaricomycetes</taxon>
        <taxon>Auriculariales</taxon>
        <taxon>Exidiaceae</taxon>
        <taxon>Exidia</taxon>
    </lineage>
</organism>
<dbReference type="EMBL" id="KV425900">
    <property type="protein sequence ID" value="KZW00478.1"/>
    <property type="molecule type" value="Genomic_DNA"/>
</dbReference>
<evidence type="ECO:0000256" key="1">
    <source>
        <dbReference type="ARBA" id="ARBA00004651"/>
    </source>
</evidence>
<dbReference type="PANTHER" id="PTHR46494:SF1">
    <property type="entry name" value="CORA FAMILY METAL ION TRANSPORTER (EUROFUNG)"/>
    <property type="match status" value="1"/>
</dbReference>
<evidence type="ECO:0000313" key="10">
    <source>
        <dbReference type="EMBL" id="KZW00478.1"/>
    </source>
</evidence>
<evidence type="ECO:0000256" key="7">
    <source>
        <dbReference type="ARBA" id="ARBA00023136"/>
    </source>
</evidence>
<sequence length="582" mass="65362">MGRLSESSGSSSDVDHQGMSPKSPVYGDGPQSTRPFEFPTVSAVMDSEQPSQPSTRQSTLGPAGTRLRQVALKVMHMQRSSTHFNKAGAGAEPGVDPRRQTAEELYGHLRQRCDITVIDYNSVRSSSRTLDNEGLRAYLAGDHRRPPWGRVRWIHCNGVSWDVLSALSLEYRVHPLALEDILHSHAESRSKSSYFMSHLFLRVMAHQALIGDSDEVSGITDLARSSSPVELDDDDSDESRPALFHFKPRSSTFSSRKDVEAAQGQATFDTTKTQRWQHPDEDIERRAERAELHVIKDDEDRTKLAMNNLFILLWRDGTVISIFAKPGSDFAAPIVSRLKSRDTILRATADPSLLVQSMLDLVVDQALEVIDRYHAQLTKLEASILIKPQMTAVRSLHILSGDLAMRKRSLEPIKSLVFGLRRYDLDRSAALTEDPKEPPVGFMSHKAKIYLADVLDHMDYILSSIDLFSTISENLISYSFNMSGYLTNETMRLLTLVTIIFMPLTLLTGYFGMNFMPFPAADNHSDVLFWIIALPVMSIIVPLFLWSDIRRMVHYLRKTSSAKKVSKAIKAGRTWPSRSGTL</sequence>
<name>A0A165NAW1_EXIGL</name>
<evidence type="ECO:0000313" key="11">
    <source>
        <dbReference type="Proteomes" id="UP000077266"/>
    </source>
</evidence>
<keyword evidence="6 9" id="KW-1133">Transmembrane helix</keyword>
<dbReference type="SUPFAM" id="SSF144083">
    <property type="entry name" value="Magnesium transport protein CorA, transmembrane region"/>
    <property type="match status" value="1"/>
</dbReference>
<evidence type="ECO:0000256" key="8">
    <source>
        <dbReference type="SAM" id="MobiDB-lite"/>
    </source>
</evidence>
<reference evidence="10 11" key="1">
    <citation type="journal article" date="2016" name="Mol. Biol. Evol.">
        <title>Comparative Genomics of Early-Diverging Mushroom-Forming Fungi Provides Insights into the Origins of Lignocellulose Decay Capabilities.</title>
        <authorList>
            <person name="Nagy L.G."/>
            <person name="Riley R."/>
            <person name="Tritt A."/>
            <person name="Adam C."/>
            <person name="Daum C."/>
            <person name="Floudas D."/>
            <person name="Sun H."/>
            <person name="Yadav J.S."/>
            <person name="Pangilinan J."/>
            <person name="Larsson K.H."/>
            <person name="Matsuura K."/>
            <person name="Barry K."/>
            <person name="Labutti K."/>
            <person name="Kuo R."/>
            <person name="Ohm R.A."/>
            <person name="Bhattacharya S.S."/>
            <person name="Shirouzu T."/>
            <person name="Yoshinaga Y."/>
            <person name="Martin F.M."/>
            <person name="Grigoriev I.V."/>
            <person name="Hibbett D.S."/>
        </authorList>
    </citation>
    <scope>NUCLEOTIDE SEQUENCE [LARGE SCALE GENOMIC DNA]</scope>
    <source>
        <strain evidence="10 11">HHB12029</strain>
    </source>
</reference>
<proteinExistence type="inferred from homology"/>
<protein>
    <recommendedName>
        <fullName evidence="12">Cora-domain-containing protein</fullName>
    </recommendedName>
</protein>
<dbReference type="GO" id="GO:0015087">
    <property type="term" value="F:cobalt ion transmembrane transporter activity"/>
    <property type="evidence" value="ECO:0007669"/>
    <property type="project" value="TreeGrafter"/>
</dbReference>
<dbReference type="PANTHER" id="PTHR46494">
    <property type="entry name" value="CORA FAMILY METAL ION TRANSPORTER (EUROFUNG)"/>
    <property type="match status" value="1"/>
</dbReference>
<evidence type="ECO:0000256" key="6">
    <source>
        <dbReference type="ARBA" id="ARBA00022989"/>
    </source>
</evidence>
<feature type="transmembrane region" description="Helical" evidence="9">
    <location>
        <begin position="527"/>
        <end position="547"/>
    </location>
</feature>
<accession>A0A165NAW1</accession>
<dbReference type="InterPro" id="IPR045861">
    <property type="entry name" value="CorA_cytoplasmic_dom"/>
</dbReference>
<keyword evidence="11" id="KW-1185">Reference proteome</keyword>
<dbReference type="Pfam" id="PF01544">
    <property type="entry name" value="CorA"/>
    <property type="match status" value="1"/>
</dbReference>
<keyword evidence="4" id="KW-1003">Cell membrane</keyword>
<dbReference type="Proteomes" id="UP000077266">
    <property type="component" value="Unassembled WGS sequence"/>
</dbReference>
<dbReference type="InterPro" id="IPR002523">
    <property type="entry name" value="MgTranspt_CorA/ZnTranspt_ZntB"/>
</dbReference>
<comment type="similarity">
    <text evidence="2">Belongs to the CorA metal ion transporter (MIT) (TC 1.A.35) family.</text>
</comment>
<dbReference type="STRING" id="1314781.A0A165NAW1"/>
<feature type="region of interest" description="Disordered" evidence="8">
    <location>
        <begin position="1"/>
        <end position="64"/>
    </location>
</feature>
<feature type="compositionally biased region" description="Low complexity" evidence="8">
    <location>
        <begin position="1"/>
        <end position="12"/>
    </location>
</feature>
<keyword evidence="5 9" id="KW-0812">Transmembrane</keyword>
<dbReference type="SUPFAM" id="SSF143865">
    <property type="entry name" value="CorA soluble domain-like"/>
    <property type="match status" value="1"/>
</dbReference>
<evidence type="ECO:0000256" key="3">
    <source>
        <dbReference type="ARBA" id="ARBA00022448"/>
    </source>
</evidence>
<evidence type="ECO:0000256" key="5">
    <source>
        <dbReference type="ARBA" id="ARBA00022692"/>
    </source>
</evidence>
<dbReference type="GO" id="GO:0015095">
    <property type="term" value="F:magnesium ion transmembrane transporter activity"/>
    <property type="evidence" value="ECO:0007669"/>
    <property type="project" value="TreeGrafter"/>
</dbReference>
<keyword evidence="7 9" id="KW-0472">Membrane</keyword>
<keyword evidence="3" id="KW-0813">Transport</keyword>
<evidence type="ECO:0000256" key="9">
    <source>
        <dbReference type="SAM" id="Phobius"/>
    </source>
</evidence>
<feature type="compositionally biased region" description="Polar residues" evidence="8">
    <location>
        <begin position="48"/>
        <end position="60"/>
    </location>
</feature>
<feature type="transmembrane region" description="Helical" evidence="9">
    <location>
        <begin position="493"/>
        <end position="515"/>
    </location>
</feature>
<evidence type="ECO:0000256" key="2">
    <source>
        <dbReference type="ARBA" id="ARBA00009765"/>
    </source>
</evidence>
<dbReference type="OrthoDB" id="165352at2759"/>
<dbReference type="GO" id="GO:0050897">
    <property type="term" value="F:cobalt ion binding"/>
    <property type="evidence" value="ECO:0007669"/>
    <property type="project" value="TreeGrafter"/>
</dbReference>